<protein>
    <submittedName>
        <fullName evidence="2">Uncharacterized protein</fullName>
    </submittedName>
</protein>
<sequence>MENILATLITMGGIVGIGLLTGVLKIKVLSISKEERKQGKGGLYINGRKIFK</sequence>
<keyword evidence="1" id="KW-0472">Membrane</keyword>
<feature type="transmembrane region" description="Helical" evidence="1">
    <location>
        <begin position="6"/>
        <end position="26"/>
    </location>
</feature>
<organism evidence="2 3">
    <name type="scientific">Bacillus phage pW2</name>
    <dbReference type="NCBI Taxonomy" id="2500559"/>
    <lineage>
        <taxon>Viruses</taxon>
        <taxon>Duplodnaviria</taxon>
        <taxon>Heunggongvirae</taxon>
        <taxon>Uroviricota</taxon>
        <taxon>Caudoviricetes</taxon>
        <taxon>Joanripponvirinae</taxon>
        <taxon>Sophritavirus</taxon>
        <taxon>Sophritavirus pW2</taxon>
    </lineage>
</organism>
<reference evidence="2 3" key="1">
    <citation type="submission" date="2018-12" db="EMBL/GenBank/DDBJ databases">
        <title>Characterization of a novel siphovirus infacting Bacillus anthracis.</title>
        <authorList>
            <person name="Hu X."/>
            <person name="Wan X."/>
            <person name="Geng P."/>
            <person name="Yuan Z."/>
        </authorList>
    </citation>
    <scope>NUCLEOTIDE SEQUENCE [LARGE SCALE GENOMIC DNA]</scope>
</reference>
<proteinExistence type="predicted"/>
<gene>
    <name evidence="2" type="ORF">pW2_163</name>
</gene>
<evidence type="ECO:0000313" key="2">
    <source>
        <dbReference type="EMBL" id="AZU98987.1"/>
    </source>
</evidence>
<evidence type="ECO:0000313" key="3">
    <source>
        <dbReference type="Proteomes" id="UP000287896"/>
    </source>
</evidence>
<dbReference type="Proteomes" id="UP000287896">
    <property type="component" value="Segment"/>
</dbReference>
<accession>A0A3Q9R7I3</accession>
<keyword evidence="3" id="KW-1185">Reference proteome</keyword>
<keyword evidence="1" id="KW-0812">Transmembrane</keyword>
<dbReference type="EMBL" id="MK288021">
    <property type="protein sequence ID" value="AZU98987.1"/>
    <property type="molecule type" value="Genomic_DNA"/>
</dbReference>
<keyword evidence="1" id="KW-1133">Transmembrane helix</keyword>
<name>A0A3Q9R7I3_9CAUD</name>
<evidence type="ECO:0000256" key="1">
    <source>
        <dbReference type="SAM" id="Phobius"/>
    </source>
</evidence>